<comment type="caution">
    <text evidence="16">The sequence shown here is derived from an EMBL/GenBank/DDBJ whole genome shotgun (WGS) entry which is preliminary data.</text>
</comment>
<dbReference type="FunFam" id="3.30.420.10:FF:000002">
    <property type="entry name" value="Crossover junction endodeoxyribonuclease RuvC"/>
    <property type="match status" value="1"/>
</dbReference>
<keyword evidence="15" id="KW-0812">Transmembrane</keyword>
<evidence type="ECO:0000256" key="14">
    <source>
        <dbReference type="NCBIfam" id="TIGR00228"/>
    </source>
</evidence>
<feature type="active site" evidence="13">
    <location>
        <position position="64"/>
    </location>
</feature>
<gene>
    <name evidence="13" type="primary">ruvC</name>
    <name evidence="16" type="ORF">EDD52_12017</name>
</gene>
<evidence type="ECO:0000313" key="17">
    <source>
        <dbReference type="Proteomes" id="UP000295696"/>
    </source>
</evidence>
<keyword evidence="6 13" id="KW-0227">DNA damage</keyword>
<keyword evidence="7 13" id="KW-0378">Hydrolase</keyword>
<evidence type="ECO:0000256" key="4">
    <source>
        <dbReference type="ARBA" id="ARBA00022723"/>
    </source>
</evidence>
<protein>
    <recommendedName>
        <fullName evidence="13 14">Crossover junction endodeoxyribonuclease RuvC</fullName>
        <ecNumber evidence="13 14">3.1.21.10</ecNumber>
    </recommendedName>
    <alternativeName>
        <fullName evidence="13">Holliday junction nuclease RuvC</fullName>
    </alternativeName>
    <alternativeName>
        <fullName evidence="13">Holliday junction resolvase RuvC</fullName>
    </alternativeName>
</protein>
<dbReference type="InterPro" id="IPR036397">
    <property type="entry name" value="RNaseH_sf"/>
</dbReference>
<evidence type="ECO:0000256" key="2">
    <source>
        <dbReference type="ARBA" id="ARBA00022490"/>
    </source>
</evidence>
<dbReference type="PRINTS" id="PR00696">
    <property type="entry name" value="RSOLVASERUVC"/>
</dbReference>
<accession>A0A4R3J4G1</accession>
<dbReference type="GO" id="GO:0006281">
    <property type="term" value="P:DNA repair"/>
    <property type="evidence" value="ECO:0007669"/>
    <property type="project" value="UniProtKB-UniRule"/>
</dbReference>
<organism evidence="16 17">
    <name type="scientific">Primorskyibacter sedentarius</name>
    <dbReference type="NCBI Taxonomy" id="745311"/>
    <lineage>
        <taxon>Bacteria</taxon>
        <taxon>Pseudomonadati</taxon>
        <taxon>Pseudomonadota</taxon>
        <taxon>Alphaproteobacteria</taxon>
        <taxon>Rhodobacterales</taxon>
        <taxon>Roseobacteraceae</taxon>
        <taxon>Primorskyibacter</taxon>
    </lineage>
</organism>
<feature type="active site" evidence="13">
    <location>
        <position position="195"/>
    </location>
</feature>
<dbReference type="HAMAP" id="MF_00034">
    <property type="entry name" value="RuvC"/>
    <property type="match status" value="1"/>
</dbReference>
<feature type="binding site" evidence="13">
    <location>
        <position position="123"/>
    </location>
    <ligand>
        <name>Mg(2+)</name>
        <dbReference type="ChEBI" id="CHEBI:18420"/>
        <label>2</label>
    </ligand>
</feature>
<dbReference type="GO" id="GO:0048476">
    <property type="term" value="C:Holliday junction resolvase complex"/>
    <property type="evidence" value="ECO:0007669"/>
    <property type="project" value="UniProtKB-UniRule"/>
</dbReference>
<dbReference type="InterPro" id="IPR020563">
    <property type="entry name" value="X-over_junc_endoDNase_Mg_BS"/>
</dbReference>
<keyword evidence="11 13" id="KW-0234">DNA repair</keyword>
<keyword evidence="8 13" id="KW-0460">Magnesium</keyword>
<sequence>MSHPDYEGAFSGRNFAPCVVVIYTMSFLAFRPVAFIPLGVCSRFVLLGQKNNNGWAVMRVLGIDPGLRTLGWGVIEVDGSRLSHVANGHCVSEGKDLALRLLALHSQLTDVVLRYCPDAAAVEQTFVNKDGAGTLKLGQARGIAMLVPAQHGLPVGEYAPNSIKKTVVGVGHADKGQVQHMVKMQLPGVVFFGPDAADALAIAICHAHHARSPGLRIRT</sequence>
<keyword evidence="4 13" id="KW-0479">Metal-binding</keyword>
<dbReference type="GO" id="GO:0003677">
    <property type="term" value="F:DNA binding"/>
    <property type="evidence" value="ECO:0007669"/>
    <property type="project" value="UniProtKB-KW"/>
</dbReference>
<evidence type="ECO:0000256" key="15">
    <source>
        <dbReference type="SAM" id="Phobius"/>
    </source>
</evidence>
<evidence type="ECO:0000256" key="1">
    <source>
        <dbReference type="ARBA" id="ARBA00009518"/>
    </source>
</evidence>
<dbReference type="GO" id="GO:0006310">
    <property type="term" value="P:DNA recombination"/>
    <property type="evidence" value="ECO:0007669"/>
    <property type="project" value="UniProtKB-UniRule"/>
</dbReference>
<dbReference type="PANTHER" id="PTHR30194">
    <property type="entry name" value="CROSSOVER JUNCTION ENDODEOXYRIBONUCLEASE RUVC"/>
    <property type="match status" value="1"/>
</dbReference>
<dbReference type="InterPro" id="IPR002176">
    <property type="entry name" value="X-over_junc_endoDNase_RuvC"/>
</dbReference>
<evidence type="ECO:0000256" key="9">
    <source>
        <dbReference type="ARBA" id="ARBA00023125"/>
    </source>
</evidence>
<evidence type="ECO:0000313" key="16">
    <source>
        <dbReference type="EMBL" id="TCS59646.1"/>
    </source>
</evidence>
<feature type="transmembrane region" description="Helical" evidence="15">
    <location>
        <begin position="20"/>
        <end position="40"/>
    </location>
</feature>
<evidence type="ECO:0000256" key="8">
    <source>
        <dbReference type="ARBA" id="ARBA00022842"/>
    </source>
</evidence>
<dbReference type="GO" id="GO:0009432">
    <property type="term" value="P:SOS response"/>
    <property type="evidence" value="ECO:0007669"/>
    <property type="project" value="UniProtKB-ARBA"/>
</dbReference>
<dbReference type="SUPFAM" id="SSF53098">
    <property type="entry name" value="Ribonuclease H-like"/>
    <property type="match status" value="1"/>
</dbReference>
<comment type="subcellular location">
    <subcellularLocation>
        <location evidence="13">Cytoplasm</location>
    </subcellularLocation>
</comment>
<evidence type="ECO:0000256" key="13">
    <source>
        <dbReference type="HAMAP-Rule" id="MF_00034"/>
    </source>
</evidence>
<proteinExistence type="inferred from homology"/>
<dbReference type="PANTHER" id="PTHR30194:SF3">
    <property type="entry name" value="CROSSOVER JUNCTION ENDODEOXYRIBONUCLEASE RUVC"/>
    <property type="match status" value="1"/>
</dbReference>
<keyword evidence="15" id="KW-1133">Transmembrane helix</keyword>
<dbReference type="GO" id="GO:0005737">
    <property type="term" value="C:cytoplasm"/>
    <property type="evidence" value="ECO:0007669"/>
    <property type="project" value="UniProtKB-SubCell"/>
</dbReference>
<dbReference type="PROSITE" id="PS01321">
    <property type="entry name" value="RUVC"/>
    <property type="match status" value="1"/>
</dbReference>
<evidence type="ECO:0000256" key="5">
    <source>
        <dbReference type="ARBA" id="ARBA00022759"/>
    </source>
</evidence>
<dbReference type="AlphaFoldDB" id="A0A4R3J4G1"/>
<keyword evidence="10 13" id="KW-0233">DNA recombination</keyword>
<feature type="binding site" evidence="13">
    <location>
        <position position="64"/>
    </location>
    <ligand>
        <name>Mg(2+)</name>
        <dbReference type="ChEBI" id="CHEBI:18420"/>
        <label>1</label>
    </ligand>
</feature>
<dbReference type="GO" id="GO:0008821">
    <property type="term" value="F:crossover junction DNA endonuclease activity"/>
    <property type="evidence" value="ECO:0007669"/>
    <property type="project" value="UniProtKB-UniRule"/>
</dbReference>
<keyword evidence="9 13" id="KW-0238">DNA-binding</keyword>
<comment type="cofactor">
    <cofactor evidence="13">
        <name>Mg(2+)</name>
        <dbReference type="ChEBI" id="CHEBI:18420"/>
    </cofactor>
    <text evidence="13">Binds 2 Mg(2+) ion per subunit.</text>
</comment>
<feature type="active site" evidence="13">
    <location>
        <position position="123"/>
    </location>
</feature>
<keyword evidence="5 13" id="KW-0255">Endonuclease</keyword>
<dbReference type="EMBL" id="SLZU01000020">
    <property type="protein sequence ID" value="TCS59646.1"/>
    <property type="molecule type" value="Genomic_DNA"/>
</dbReference>
<evidence type="ECO:0000256" key="3">
    <source>
        <dbReference type="ARBA" id="ARBA00022722"/>
    </source>
</evidence>
<feature type="binding site" evidence="13">
    <location>
        <position position="195"/>
    </location>
    <ligand>
        <name>Mg(2+)</name>
        <dbReference type="ChEBI" id="CHEBI:18420"/>
        <label>1</label>
    </ligand>
</feature>
<keyword evidence="15" id="KW-0472">Membrane</keyword>
<keyword evidence="3 13" id="KW-0540">Nuclease</keyword>
<comment type="subunit">
    <text evidence="13">Homodimer which binds Holliday junction (HJ) DNA. The HJ becomes 2-fold symmetrical on binding to RuvC with unstacked arms; it has a different conformation from HJ DNA in complex with RuvA. In the full resolvosome a probable DNA-RuvA(4)-RuvB(12)-RuvC(2) complex forms which resolves the HJ.</text>
</comment>
<evidence type="ECO:0000256" key="6">
    <source>
        <dbReference type="ARBA" id="ARBA00022763"/>
    </source>
</evidence>
<dbReference type="GO" id="GO:0000287">
    <property type="term" value="F:magnesium ion binding"/>
    <property type="evidence" value="ECO:0007669"/>
    <property type="project" value="UniProtKB-UniRule"/>
</dbReference>
<reference evidence="16 17" key="1">
    <citation type="submission" date="2019-03" db="EMBL/GenBank/DDBJ databases">
        <title>Genomic Encyclopedia of Type Strains, Phase IV (KMG-IV): sequencing the most valuable type-strain genomes for metagenomic binning, comparative biology and taxonomic classification.</title>
        <authorList>
            <person name="Goeker M."/>
        </authorList>
    </citation>
    <scope>NUCLEOTIDE SEQUENCE [LARGE SCALE GENOMIC DNA]</scope>
    <source>
        <strain evidence="16 17">DSM 104836</strain>
    </source>
</reference>
<comment type="function">
    <text evidence="13">The RuvA-RuvB-RuvC complex processes Holliday junction (HJ) DNA during genetic recombination and DNA repair. Endonuclease that resolves HJ intermediates. Cleaves cruciform DNA by making single-stranded nicks across the HJ at symmetrical positions within the homologous arms, yielding a 5'-phosphate and a 3'-hydroxyl group; requires a central core of homology in the junction. The consensus cleavage sequence is 5'-(A/T)TT(C/G)-3'. Cleavage occurs on the 3'-side of the TT dinucleotide at the point of strand exchange. HJ branch migration catalyzed by RuvA-RuvB allows RuvC to scan DNA until it finds its consensus sequence, where it cleaves and resolves the cruciform DNA.</text>
</comment>
<evidence type="ECO:0000256" key="11">
    <source>
        <dbReference type="ARBA" id="ARBA00023204"/>
    </source>
</evidence>
<evidence type="ECO:0000256" key="10">
    <source>
        <dbReference type="ARBA" id="ARBA00023172"/>
    </source>
</evidence>
<dbReference type="CDD" id="cd16962">
    <property type="entry name" value="RuvC"/>
    <property type="match status" value="1"/>
</dbReference>
<evidence type="ECO:0000256" key="7">
    <source>
        <dbReference type="ARBA" id="ARBA00022801"/>
    </source>
</evidence>
<dbReference type="InterPro" id="IPR012337">
    <property type="entry name" value="RNaseH-like_sf"/>
</dbReference>
<evidence type="ECO:0000256" key="12">
    <source>
        <dbReference type="ARBA" id="ARBA00029354"/>
    </source>
</evidence>
<dbReference type="Gene3D" id="3.30.420.10">
    <property type="entry name" value="Ribonuclease H-like superfamily/Ribonuclease H"/>
    <property type="match status" value="1"/>
</dbReference>
<dbReference type="NCBIfam" id="TIGR00228">
    <property type="entry name" value="ruvC"/>
    <property type="match status" value="1"/>
</dbReference>
<dbReference type="EC" id="3.1.21.10" evidence="13 14"/>
<keyword evidence="17" id="KW-1185">Reference proteome</keyword>
<dbReference type="Pfam" id="PF02075">
    <property type="entry name" value="RuvC"/>
    <property type="match status" value="1"/>
</dbReference>
<dbReference type="Proteomes" id="UP000295696">
    <property type="component" value="Unassembled WGS sequence"/>
</dbReference>
<comment type="catalytic activity">
    <reaction evidence="12 13">
        <text>Endonucleolytic cleavage at a junction such as a reciprocal single-stranded crossover between two homologous DNA duplexes (Holliday junction).</text>
        <dbReference type="EC" id="3.1.21.10"/>
    </reaction>
</comment>
<keyword evidence="2 13" id="KW-0963">Cytoplasm</keyword>
<comment type="similarity">
    <text evidence="1 13">Belongs to the RuvC family.</text>
</comment>
<name>A0A4R3J4G1_9RHOB</name>